<name>A0A8H6ZYY4_PLEOS</name>
<evidence type="ECO:0000256" key="5">
    <source>
        <dbReference type="SAM" id="MobiDB-lite"/>
    </source>
</evidence>
<evidence type="ECO:0000313" key="7">
    <source>
        <dbReference type="Proteomes" id="UP000623687"/>
    </source>
</evidence>
<feature type="coiled-coil region" evidence="4">
    <location>
        <begin position="139"/>
        <end position="194"/>
    </location>
</feature>
<feature type="compositionally biased region" description="Polar residues" evidence="5">
    <location>
        <begin position="1"/>
        <end position="10"/>
    </location>
</feature>
<comment type="subcellular location">
    <subcellularLocation>
        <location evidence="1">Nucleus</location>
    </subcellularLocation>
</comment>
<dbReference type="OrthoDB" id="20582at2759"/>
<dbReference type="PANTHER" id="PTHR13375">
    <property type="entry name" value="FMS INTERACTING PROTEIN"/>
    <property type="match status" value="1"/>
</dbReference>
<organism evidence="6 7">
    <name type="scientific">Pleurotus ostreatus</name>
    <name type="common">Oyster mushroom</name>
    <name type="synonym">White-rot fungus</name>
    <dbReference type="NCBI Taxonomy" id="5322"/>
    <lineage>
        <taxon>Eukaryota</taxon>
        <taxon>Fungi</taxon>
        <taxon>Dikarya</taxon>
        <taxon>Basidiomycota</taxon>
        <taxon>Agaricomycotina</taxon>
        <taxon>Agaricomycetes</taxon>
        <taxon>Agaricomycetidae</taxon>
        <taxon>Agaricales</taxon>
        <taxon>Pleurotineae</taxon>
        <taxon>Pleurotaceae</taxon>
        <taxon>Pleurotus</taxon>
    </lineage>
</organism>
<protein>
    <recommendedName>
        <fullName evidence="8">Fms interacting protein</fullName>
    </recommendedName>
</protein>
<dbReference type="Pfam" id="PF09766">
    <property type="entry name" value="FmiP_Thoc5"/>
    <property type="match status" value="1"/>
</dbReference>
<dbReference type="VEuPathDB" id="FungiDB:PC9H_005403"/>
<dbReference type="RefSeq" id="XP_036633478.1">
    <property type="nucleotide sequence ID" value="XM_036774976.1"/>
</dbReference>
<comment type="similarity">
    <text evidence="2">Belongs to the THOC5 family.</text>
</comment>
<sequence length="212" mass="24012">METTEQQPNGQGMPPSPDDVIDELAKLVSPSYLFQDVSALQIRATALIGRLKSLNRAANNATRAHKEATAAARLEMDQSHLGLQNLQYEKRHLEREIEKCRQFASIYQDIPLYSLEEFKSLAPPEAQTDDQHQLMLNRLAFELAERQRLDTKKKELLQQKEHLLKQSKTQVSTMDNVKAQIDALVKTAAEIQKKVDELVKPLPEDTKANPSS</sequence>
<dbReference type="GO" id="GO:0003729">
    <property type="term" value="F:mRNA binding"/>
    <property type="evidence" value="ECO:0007669"/>
    <property type="project" value="TreeGrafter"/>
</dbReference>
<evidence type="ECO:0000256" key="1">
    <source>
        <dbReference type="ARBA" id="ARBA00004123"/>
    </source>
</evidence>
<dbReference type="AlphaFoldDB" id="A0A8H6ZYY4"/>
<comment type="caution">
    <text evidence="6">The sequence shown here is derived from an EMBL/GenBank/DDBJ whole genome shotgun (WGS) entry which is preliminary data.</text>
</comment>
<evidence type="ECO:0000256" key="4">
    <source>
        <dbReference type="SAM" id="Coils"/>
    </source>
</evidence>
<accession>A0A8H6ZYY4</accession>
<evidence type="ECO:0008006" key="8">
    <source>
        <dbReference type="Google" id="ProtNLM"/>
    </source>
</evidence>
<proteinExistence type="inferred from homology"/>
<keyword evidence="4" id="KW-0175">Coiled coil</keyword>
<dbReference type="GO" id="GO:0000445">
    <property type="term" value="C:THO complex part of transcription export complex"/>
    <property type="evidence" value="ECO:0007669"/>
    <property type="project" value="TreeGrafter"/>
</dbReference>
<keyword evidence="7" id="KW-1185">Reference proteome</keyword>
<dbReference type="Proteomes" id="UP000623687">
    <property type="component" value="Unassembled WGS sequence"/>
</dbReference>
<evidence type="ECO:0000256" key="2">
    <source>
        <dbReference type="ARBA" id="ARBA00008044"/>
    </source>
</evidence>
<feature type="coiled-coil region" evidence="4">
    <location>
        <begin position="51"/>
        <end position="103"/>
    </location>
</feature>
<evidence type="ECO:0000256" key="3">
    <source>
        <dbReference type="ARBA" id="ARBA00023242"/>
    </source>
</evidence>
<evidence type="ECO:0000313" key="6">
    <source>
        <dbReference type="EMBL" id="KAF7433451.1"/>
    </source>
</evidence>
<gene>
    <name evidence="6" type="ORF">PC9H_005403</name>
</gene>
<dbReference type="InterPro" id="IPR019163">
    <property type="entry name" value="THO_Thoc5"/>
</dbReference>
<dbReference type="GeneID" id="59375221"/>
<dbReference type="PANTHER" id="PTHR13375:SF3">
    <property type="entry name" value="THO COMPLEX SUBUNIT 5 HOMOLOG"/>
    <property type="match status" value="1"/>
</dbReference>
<dbReference type="GO" id="GO:0006406">
    <property type="term" value="P:mRNA export from nucleus"/>
    <property type="evidence" value="ECO:0007669"/>
    <property type="project" value="TreeGrafter"/>
</dbReference>
<feature type="region of interest" description="Disordered" evidence="5">
    <location>
        <begin position="1"/>
        <end position="20"/>
    </location>
</feature>
<reference evidence="6" key="1">
    <citation type="submission" date="2019-07" db="EMBL/GenBank/DDBJ databases">
        <authorList>
            <person name="Palmer J.M."/>
        </authorList>
    </citation>
    <scope>NUCLEOTIDE SEQUENCE</scope>
    <source>
        <strain evidence="6">PC9</strain>
    </source>
</reference>
<dbReference type="EMBL" id="JACETU010000003">
    <property type="protein sequence ID" value="KAF7433451.1"/>
    <property type="molecule type" value="Genomic_DNA"/>
</dbReference>
<keyword evidence="3" id="KW-0539">Nucleus</keyword>